<keyword evidence="2" id="KW-1185">Reference proteome</keyword>
<reference evidence="1 2" key="1">
    <citation type="submission" date="2017-04" db="EMBL/GenBank/DDBJ databases">
        <authorList>
            <person name="Afonso C.L."/>
            <person name="Miller P.J."/>
            <person name="Scott M.A."/>
            <person name="Spackman E."/>
            <person name="Goraichik I."/>
            <person name="Dimitrov K.M."/>
            <person name="Suarez D.L."/>
            <person name="Swayne D.E."/>
        </authorList>
    </citation>
    <scope>NUCLEOTIDE SEQUENCE [LARGE SCALE GENOMIC DNA]</scope>
    <source>
        <strain evidence="1 2">KR-140</strain>
    </source>
</reference>
<dbReference type="AlphaFoldDB" id="A0A1W1UQG0"/>
<dbReference type="EMBL" id="FWWU01000006">
    <property type="protein sequence ID" value="SMB83337.1"/>
    <property type="molecule type" value="Genomic_DNA"/>
</dbReference>
<evidence type="ECO:0000313" key="2">
    <source>
        <dbReference type="Proteomes" id="UP000192582"/>
    </source>
</evidence>
<dbReference type="OrthoDB" id="9904117at2"/>
<protein>
    <submittedName>
        <fullName evidence="1">Uncharacterized protein</fullName>
    </submittedName>
</protein>
<name>A0A1W1UQG0_9DEIO</name>
<dbReference type="STRING" id="695939.SAMN00790413_04368"/>
<evidence type="ECO:0000313" key="1">
    <source>
        <dbReference type="EMBL" id="SMB83337.1"/>
    </source>
</evidence>
<sequence>MTVSPLPTGSCPDLTSFVGDTGRFHVCPTTGGLHVTIQRYDGPPHSMLLDREQALALLHVLQRSYPEQG</sequence>
<dbReference type="RefSeq" id="WP_084046457.1">
    <property type="nucleotide sequence ID" value="NZ_FWWU01000006.1"/>
</dbReference>
<accession>A0A1W1UQG0</accession>
<gene>
    <name evidence="1" type="ORF">SAMN00790413_04368</name>
</gene>
<dbReference type="Proteomes" id="UP000192582">
    <property type="component" value="Unassembled WGS sequence"/>
</dbReference>
<organism evidence="1 2">
    <name type="scientific">Deinococcus hopiensis KR-140</name>
    <dbReference type="NCBI Taxonomy" id="695939"/>
    <lineage>
        <taxon>Bacteria</taxon>
        <taxon>Thermotogati</taxon>
        <taxon>Deinococcota</taxon>
        <taxon>Deinococci</taxon>
        <taxon>Deinococcales</taxon>
        <taxon>Deinococcaceae</taxon>
        <taxon>Deinococcus</taxon>
    </lineage>
</organism>
<proteinExistence type="predicted"/>